<gene>
    <name evidence="2" type="ORF">GCM10009107_12820</name>
</gene>
<dbReference type="Proteomes" id="UP001500279">
    <property type="component" value="Unassembled WGS sequence"/>
</dbReference>
<name>A0ABP3V0C5_9BURK</name>
<evidence type="ECO:0000313" key="3">
    <source>
        <dbReference type="Proteomes" id="UP001500279"/>
    </source>
</evidence>
<evidence type="ECO:0000256" key="1">
    <source>
        <dbReference type="SAM" id="MobiDB-lite"/>
    </source>
</evidence>
<dbReference type="EMBL" id="BAAAEW010000006">
    <property type="protein sequence ID" value="GAA0745897.1"/>
    <property type="molecule type" value="Genomic_DNA"/>
</dbReference>
<feature type="region of interest" description="Disordered" evidence="1">
    <location>
        <begin position="26"/>
        <end position="60"/>
    </location>
</feature>
<accession>A0ABP3V0C5</accession>
<organism evidence="2 3">
    <name type="scientific">Ideonella azotifigens</name>
    <dbReference type="NCBI Taxonomy" id="513160"/>
    <lineage>
        <taxon>Bacteria</taxon>
        <taxon>Pseudomonadati</taxon>
        <taxon>Pseudomonadota</taxon>
        <taxon>Betaproteobacteria</taxon>
        <taxon>Burkholderiales</taxon>
        <taxon>Sphaerotilaceae</taxon>
        <taxon>Ideonella</taxon>
    </lineage>
</organism>
<reference evidence="3" key="1">
    <citation type="journal article" date="2019" name="Int. J. Syst. Evol. Microbiol.">
        <title>The Global Catalogue of Microorganisms (GCM) 10K type strain sequencing project: providing services to taxonomists for standard genome sequencing and annotation.</title>
        <authorList>
            <consortium name="The Broad Institute Genomics Platform"/>
            <consortium name="The Broad Institute Genome Sequencing Center for Infectious Disease"/>
            <person name="Wu L."/>
            <person name="Ma J."/>
        </authorList>
    </citation>
    <scope>NUCLEOTIDE SEQUENCE [LARGE SCALE GENOMIC DNA]</scope>
    <source>
        <strain evidence="3">JCM 15503</strain>
    </source>
</reference>
<sequence length="93" mass="9969">MAAETAMSTNDPNACTASLCGRLESAERARGSKSEHQATLLRDDAGDLHPLRRAGGSPFTDPALQALEGQRVNLHGQPRDGYFLIIRIEVLPG</sequence>
<comment type="caution">
    <text evidence="2">The sequence shown here is derived from an EMBL/GenBank/DDBJ whole genome shotgun (WGS) entry which is preliminary data.</text>
</comment>
<evidence type="ECO:0000313" key="2">
    <source>
        <dbReference type="EMBL" id="GAA0745897.1"/>
    </source>
</evidence>
<keyword evidence="3" id="KW-1185">Reference proteome</keyword>
<protein>
    <submittedName>
        <fullName evidence="2">Uncharacterized protein</fullName>
    </submittedName>
</protein>
<proteinExistence type="predicted"/>
<feature type="compositionally biased region" description="Basic and acidic residues" evidence="1">
    <location>
        <begin position="26"/>
        <end position="50"/>
    </location>
</feature>